<name>A0A975MPS6_9GAMM</name>
<dbReference type="InterPro" id="IPR029063">
    <property type="entry name" value="SAM-dependent_MTases_sf"/>
</dbReference>
<accession>A0A975MPS6</accession>
<keyword evidence="2" id="KW-0489">Methyltransferase</keyword>
<keyword evidence="2" id="KW-0808">Transferase</keyword>
<dbReference type="Gene3D" id="3.40.50.150">
    <property type="entry name" value="Vaccinia Virus protein VP39"/>
    <property type="match status" value="1"/>
</dbReference>
<dbReference type="KEGG" id="mpad:KEF85_03530"/>
<dbReference type="RefSeq" id="WP_215583347.1">
    <property type="nucleotide sequence ID" value="NZ_CP073754.1"/>
</dbReference>
<evidence type="ECO:0000259" key="1">
    <source>
        <dbReference type="Pfam" id="PF08241"/>
    </source>
</evidence>
<dbReference type="GO" id="GO:0008757">
    <property type="term" value="F:S-adenosylmethionine-dependent methyltransferase activity"/>
    <property type="evidence" value="ECO:0007669"/>
    <property type="project" value="InterPro"/>
</dbReference>
<dbReference type="Pfam" id="PF08241">
    <property type="entry name" value="Methyltransf_11"/>
    <property type="match status" value="1"/>
</dbReference>
<reference evidence="2" key="1">
    <citation type="submission" date="2021-04" db="EMBL/GenBank/DDBJ databases">
        <title>Draft genome sequence data of methanotrophic Methylovulum sp. strain S1L and Methylomonas sp. strain S2AM isolated from boreal lake water columns.</title>
        <authorList>
            <person name="Rissanen A.J."/>
            <person name="Mangayil R."/>
            <person name="Svenning M.M."/>
            <person name="Khanongnuch R."/>
        </authorList>
    </citation>
    <scope>NUCLEOTIDE SEQUENCE</scope>
    <source>
        <strain evidence="2">S2AM</strain>
    </source>
</reference>
<dbReference type="SUPFAM" id="SSF53335">
    <property type="entry name" value="S-adenosyl-L-methionine-dependent methyltransferases"/>
    <property type="match status" value="1"/>
</dbReference>
<feature type="domain" description="Methyltransferase type 11" evidence="1">
    <location>
        <begin position="4"/>
        <end position="100"/>
    </location>
</feature>
<dbReference type="Proteomes" id="UP000676649">
    <property type="component" value="Chromosome"/>
</dbReference>
<proteinExistence type="predicted"/>
<evidence type="ECO:0000313" key="2">
    <source>
        <dbReference type="EMBL" id="QWF71565.1"/>
    </source>
</evidence>
<gene>
    <name evidence="2" type="ORF">KEF85_03530</name>
</gene>
<keyword evidence="3" id="KW-1185">Reference proteome</keyword>
<dbReference type="CDD" id="cd02440">
    <property type="entry name" value="AdoMet_MTases"/>
    <property type="match status" value="1"/>
</dbReference>
<dbReference type="GO" id="GO:0032259">
    <property type="term" value="P:methylation"/>
    <property type="evidence" value="ECO:0007669"/>
    <property type="project" value="UniProtKB-KW"/>
</dbReference>
<dbReference type="AlphaFoldDB" id="A0A975MPS6"/>
<sequence length="204" mass="23309">MKLNLGCGPQVVDGWCNVDYSLGARLFKIPLFRTINQKFKLFNLNWHPEIYLHDLTKPFPWPDASVDVVYSSHTLEHLSKQQGRRFLAEAYRVLKPNGIIRIVVPDLQHDVNEYLQGHTKADDFIENLGVLYGSDGQGLKKLANTYFQYPHKCMYDNPRLVEILTELGFNAQVRPAFDSDIPDISAVELADRTPHSAIVEGRKN</sequence>
<protein>
    <submittedName>
        <fullName evidence="2">Methyltransferase domain-containing protein</fullName>
    </submittedName>
</protein>
<dbReference type="EMBL" id="CP073754">
    <property type="protein sequence ID" value="QWF71565.1"/>
    <property type="molecule type" value="Genomic_DNA"/>
</dbReference>
<evidence type="ECO:0000313" key="3">
    <source>
        <dbReference type="Proteomes" id="UP000676649"/>
    </source>
</evidence>
<organism evidence="2 3">
    <name type="scientific">Methylomonas paludis</name>
    <dbReference type="NCBI Taxonomy" id="1173101"/>
    <lineage>
        <taxon>Bacteria</taxon>
        <taxon>Pseudomonadati</taxon>
        <taxon>Pseudomonadota</taxon>
        <taxon>Gammaproteobacteria</taxon>
        <taxon>Methylococcales</taxon>
        <taxon>Methylococcaceae</taxon>
        <taxon>Methylomonas</taxon>
    </lineage>
</organism>
<dbReference type="InterPro" id="IPR013216">
    <property type="entry name" value="Methyltransf_11"/>
</dbReference>